<dbReference type="Proteomes" id="UP000515146">
    <property type="component" value="Unplaced"/>
</dbReference>
<gene>
    <name evidence="13" type="primary">LOC113799015</name>
</gene>
<comment type="subcellular location">
    <subcellularLocation>
        <location evidence="11">Cytoplasm</location>
    </subcellularLocation>
    <subcellularLocation>
        <location evidence="11">Nucleus</location>
    </subcellularLocation>
</comment>
<dbReference type="SUPFAM" id="SSF56235">
    <property type="entry name" value="N-terminal nucleophile aminohydrolases (Ntn hydrolases)"/>
    <property type="match status" value="1"/>
</dbReference>
<keyword evidence="7" id="KW-0865">Zymogen</keyword>
<dbReference type="KEGG" id="dpte:113799015"/>
<proteinExistence type="inferred from homology"/>
<dbReference type="RefSeq" id="XP_027205412.1">
    <property type="nucleotide sequence ID" value="XM_027349611.1"/>
</dbReference>
<comment type="function">
    <text evidence="11">Component of the proteasome, a multicatalytic proteinase complex which is characterized by its ability to cleave peptides with Arg, Phe, Tyr, Leu, and Glu adjacent to the leaving group at neutral or slightly basic pH. The proteasome has an ATP-dependent proteolytic activity.</text>
</comment>
<keyword evidence="6 11" id="KW-0647">Proteasome</keyword>
<evidence type="ECO:0000256" key="4">
    <source>
        <dbReference type="ARBA" id="ARBA00022698"/>
    </source>
</evidence>
<accession>A0A6P6YJK9</accession>
<keyword evidence="3" id="KW-0645">Protease</keyword>
<dbReference type="GO" id="GO:0005634">
    <property type="term" value="C:nucleus"/>
    <property type="evidence" value="ECO:0007669"/>
    <property type="project" value="UniProtKB-SubCell"/>
</dbReference>
<dbReference type="GO" id="GO:0005839">
    <property type="term" value="C:proteasome core complex"/>
    <property type="evidence" value="ECO:0007669"/>
    <property type="project" value="InterPro"/>
</dbReference>
<comment type="similarity">
    <text evidence="11">Belongs to the peptidase T1B family.</text>
</comment>
<evidence type="ECO:0000256" key="3">
    <source>
        <dbReference type="ARBA" id="ARBA00022670"/>
    </source>
</evidence>
<dbReference type="PROSITE" id="PS51476">
    <property type="entry name" value="PROTEASOME_BETA_2"/>
    <property type="match status" value="1"/>
</dbReference>
<dbReference type="InterPro" id="IPR001353">
    <property type="entry name" value="Proteasome_sua/b"/>
</dbReference>
<dbReference type="OMA" id="HRYKEGM"/>
<evidence type="ECO:0000256" key="5">
    <source>
        <dbReference type="ARBA" id="ARBA00022801"/>
    </source>
</evidence>
<dbReference type="InterPro" id="IPR029055">
    <property type="entry name" value="Ntn_hydrolases_N"/>
</dbReference>
<reference evidence="13" key="1">
    <citation type="submission" date="2025-08" db="UniProtKB">
        <authorList>
            <consortium name="RefSeq"/>
        </authorList>
    </citation>
    <scope>IDENTIFICATION</scope>
    <source>
        <strain evidence="13">Airmid</strain>
    </source>
</reference>
<evidence type="ECO:0000256" key="10">
    <source>
        <dbReference type="PIRSR" id="PIRSR600243-1"/>
    </source>
</evidence>
<dbReference type="InterPro" id="IPR000243">
    <property type="entry name" value="Pept_T1A_subB"/>
</dbReference>
<dbReference type="Gene3D" id="3.60.20.10">
    <property type="entry name" value="Glutamine Phosphoribosylpyrophosphate, subunit 1, domain 1"/>
    <property type="match status" value="1"/>
</dbReference>
<dbReference type="InParanoid" id="A0A6P6YJK9"/>
<comment type="function">
    <text evidence="8">Non-catalytic component of the proteasome, a multicatalytic proteinase complex which is characterized by its ability to cleave peptides with Arg, Phe, Tyr, Leu, and Glu adjacent to the leaving group at neutral or slightly basic pH. The proteasome has an ATP-dependent proteolytic activity.</text>
</comment>
<dbReference type="InterPro" id="IPR016050">
    <property type="entry name" value="Proteasome_bsu_CS"/>
</dbReference>
<dbReference type="Pfam" id="PF00227">
    <property type="entry name" value="Proteasome"/>
    <property type="match status" value="1"/>
</dbReference>
<keyword evidence="11" id="KW-0539">Nucleus</keyword>
<name>A0A6P6YJK9_DERPT</name>
<evidence type="ECO:0000256" key="9">
    <source>
        <dbReference type="ARBA" id="ARBA00026071"/>
    </source>
</evidence>
<organism evidence="12 13">
    <name type="scientific">Dermatophagoides pteronyssinus</name>
    <name type="common">European house dust mite</name>
    <dbReference type="NCBI Taxonomy" id="6956"/>
    <lineage>
        <taxon>Eukaryota</taxon>
        <taxon>Metazoa</taxon>
        <taxon>Ecdysozoa</taxon>
        <taxon>Arthropoda</taxon>
        <taxon>Chelicerata</taxon>
        <taxon>Arachnida</taxon>
        <taxon>Acari</taxon>
        <taxon>Acariformes</taxon>
        <taxon>Sarcoptiformes</taxon>
        <taxon>Astigmata</taxon>
        <taxon>Psoroptidia</taxon>
        <taxon>Analgoidea</taxon>
        <taxon>Pyroglyphidae</taxon>
        <taxon>Dermatophagoidinae</taxon>
        <taxon>Dermatophagoides</taxon>
    </lineage>
</organism>
<dbReference type="InterPro" id="IPR023333">
    <property type="entry name" value="Proteasome_suB-type"/>
</dbReference>
<comment type="subunit">
    <text evidence="11">Component of the proteasome complex.</text>
</comment>
<comment type="catalytic activity">
    <reaction evidence="1">
        <text>Cleavage of peptide bonds with very broad specificity.</text>
        <dbReference type="EC" id="3.4.25.1"/>
    </reaction>
</comment>
<dbReference type="PANTHER" id="PTHR32194">
    <property type="entry name" value="METALLOPROTEASE TLDD"/>
    <property type="match status" value="1"/>
</dbReference>
<dbReference type="PANTHER" id="PTHR32194:SF3">
    <property type="entry name" value="PROTEASOME SUBUNIT BETA"/>
    <property type="match status" value="1"/>
</dbReference>
<keyword evidence="5" id="KW-0378">Hydrolase</keyword>
<keyword evidence="2 11" id="KW-0963">Cytoplasm</keyword>
<dbReference type="PRINTS" id="PR00141">
    <property type="entry name" value="PROTEASOME"/>
</dbReference>
<protein>
    <recommendedName>
        <fullName evidence="11">Proteasome subunit beta</fullName>
    </recommendedName>
</protein>
<evidence type="ECO:0000256" key="1">
    <source>
        <dbReference type="ARBA" id="ARBA00001198"/>
    </source>
</evidence>
<evidence type="ECO:0000256" key="6">
    <source>
        <dbReference type="ARBA" id="ARBA00022942"/>
    </source>
</evidence>
<evidence type="ECO:0000256" key="7">
    <source>
        <dbReference type="ARBA" id="ARBA00023145"/>
    </source>
</evidence>
<feature type="active site" description="Nucleophile" evidence="10">
    <location>
        <position position="44"/>
    </location>
</feature>
<evidence type="ECO:0000256" key="11">
    <source>
        <dbReference type="RuleBase" id="RU004203"/>
    </source>
</evidence>
<dbReference type="GO" id="GO:0004298">
    <property type="term" value="F:threonine-type endopeptidase activity"/>
    <property type="evidence" value="ECO:0007669"/>
    <property type="project" value="UniProtKB-KW"/>
</dbReference>
<sequence length="249" mass="27197">MIGVRSAELRGGEQCAALPLCKAVPLGAATRAAHEKLFAFDKGTTTLAFKYRGGVMVACDSRASQGTFVASQTVRKIIEINEYLLGTMAGCAADCSFWERHVARLCRQHELQHKQRVRVSMAAKWLADCFFHYRGYGLSCGTMIAGYDFEEADSKLFYVDDSGWKCERQVASVGSGQGYAYSVLDNGYRFDLSDAEALQLAKRAIFQATVRDGASGGVVRVYRVAQGGWQKLVEAADVAVLQREFGVSG</sequence>
<dbReference type="PROSITE" id="PS00854">
    <property type="entry name" value="PROTEASOME_BETA_1"/>
    <property type="match status" value="1"/>
</dbReference>
<dbReference type="GO" id="GO:0005737">
    <property type="term" value="C:cytoplasm"/>
    <property type="evidence" value="ECO:0007669"/>
    <property type="project" value="UniProtKB-SubCell"/>
</dbReference>
<comment type="subunit">
    <text evidence="9">The 26S proteasome consists of a 20S proteasome core and two 19S regulatory subunits. The 20S proteasome core is composed of 28 subunits that are arranged in four stacked rings, resulting in a barrel-shaped structure. The two end rings are each formed by seven alpha subunits, and the two central rings are each formed by seven beta subunits. The catalytic chamber with the active sites is on the inside of the barrel.</text>
</comment>
<evidence type="ECO:0000256" key="2">
    <source>
        <dbReference type="ARBA" id="ARBA00022490"/>
    </source>
</evidence>
<evidence type="ECO:0000313" key="12">
    <source>
        <dbReference type="Proteomes" id="UP000515146"/>
    </source>
</evidence>
<evidence type="ECO:0000313" key="13">
    <source>
        <dbReference type="RefSeq" id="XP_027205412.1"/>
    </source>
</evidence>
<keyword evidence="12" id="KW-1185">Reference proteome</keyword>
<keyword evidence="4" id="KW-0888">Threonine protease</keyword>
<dbReference type="GO" id="GO:0051603">
    <property type="term" value="P:proteolysis involved in protein catabolic process"/>
    <property type="evidence" value="ECO:0007669"/>
    <property type="project" value="InterPro"/>
</dbReference>
<dbReference type="AlphaFoldDB" id="A0A6P6YJK9"/>
<evidence type="ECO:0000256" key="8">
    <source>
        <dbReference type="ARBA" id="ARBA00024953"/>
    </source>
</evidence>
<dbReference type="OrthoDB" id="37597at2759"/>